<dbReference type="EMBL" id="CM001022">
    <property type="protein sequence ID" value="EFQ22957.1"/>
    <property type="molecule type" value="Genomic_DNA"/>
</dbReference>
<dbReference type="HOGENOM" id="CLU_087303_0_0_0"/>
<reference evidence="2 3" key="1">
    <citation type="journal article" date="2010" name="Stand. Genomic Sci.">
        <title>Non-contiguous finished genome sequence of Aminomonas paucivorans type strain (GLU-3).</title>
        <authorList>
            <person name="Pitluck S."/>
            <person name="Yasawong M."/>
            <person name="Held B."/>
            <person name="Lapidus A."/>
            <person name="Nolan M."/>
            <person name="Copeland A."/>
            <person name="Lucas S."/>
            <person name="Del Rio T.G."/>
            <person name="Tice H."/>
            <person name="Cheng J.F."/>
            <person name="Chertkov O."/>
            <person name="Goodwin L."/>
            <person name="Tapia R."/>
            <person name="Han C."/>
            <person name="Liolios K."/>
            <person name="Ivanova N."/>
            <person name="Mavromatis K."/>
            <person name="Ovchinnikova G."/>
            <person name="Pati A."/>
            <person name="Chen A."/>
            <person name="Palaniappan K."/>
            <person name="Land M."/>
            <person name="Hauser L."/>
            <person name="Chang Y.J."/>
            <person name="Jeffries C.D."/>
            <person name="Pukall R."/>
            <person name="Spring S."/>
            <person name="Rohde M."/>
            <person name="Sikorski J."/>
            <person name="Goker M."/>
            <person name="Woyke T."/>
            <person name="Bristow J."/>
            <person name="Eisen J.A."/>
            <person name="Markowitz V."/>
            <person name="Hugenholtz P."/>
            <person name="Kyrpides N.C."/>
            <person name="Klenk H.P."/>
        </authorList>
    </citation>
    <scope>NUCLEOTIDE SEQUENCE [LARGE SCALE GENOMIC DNA]</scope>
    <source>
        <strain evidence="2 3">DSM 12260</strain>
    </source>
</reference>
<dbReference type="InterPro" id="IPR003607">
    <property type="entry name" value="HD/PDEase_dom"/>
</dbReference>
<dbReference type="SUPFAM" id="SSF109604">
    <property type="entry name" value="HD-domain/PDEase-like"/>
    <property type="match status" value="1"/>
</dbReference>
<dbReference type="AlphaFoldDB" id="E3D0D8"/>
<dbReference type="InterPro" id="IPR006674">
    <property type="entry name" value="HD_domain"/>
</dbReference>
<dbReference type="CDD" id="cd00077">
    <property type="entry name" value="HDc"/>
    <property type="match status" value="1"/>
</dbReference>
<proteinExistence type="predicted"/>
<name>E3D0D8_9BACT</name>
<organism evidence="2 3">
    <name type="scientific">Aminomonas paucivorans DSM 12260</name>
    <dbReference type="NCBI Taxonomy" id="584708"/>
    <lineage>
        <taxon>Bacteria</taxon>
        <taxon>Thermotogati</taxon>
        <taxon>Synergistota</taxon>
        <taxon>Synergistia</taxon>
        <taxon>Synergistales</taxon>
        <taxon>Synergistaceae</taxon>
        <taxon>Aminomonas</taxon>
    </lineage>
</organism>
<keyword evidence="2" id="KW-0378">Hydrolase</keyword>
<dbReference type="Pfam" id="PF01966">
    <property type="entry name" value="HD"/>
    <property type="match status" value="1"/>
</dbReference>
<evidence type="ECO:0000259" key="1">
    <source>
        <dbReference type="PROSITE" id="PS51831"/>
    </source>
</evidence>
<dbReference type="PaxDb" id="584708-Apau_0523"/>
<evidence type="ECO:0000313" key="2">
    <source>
        <dbReference type="EMBL" id="EFQ22957.1"/>
    </source>
</evidence>
<sequence>MKEVFEALRERFDAQVDRFREGGALKELHDLKYRHCFRVSREAEGIASDLGWEADRVACARGLGLLHDLGRFEQYARHGTFNDRVSVDHGDLGATLVREHFADLLSQTWLRVIPPAIRWHNKRRLPADLDPELLPFARLIRDADKVDVYRVIREHLEAGRIRQLIPRLTDLEGPPSEALVGVLLEEHTADYGMVRNLADLLLVQACWVYDMHFPPALRRLLDRRLLEGLRAWICPTPAVDRIFAEAADWAQKACA</sequence>
<evidence type="ECO:0000313" key="3">
    <source>
        <dbReference type="Proteomes" id="UP000005096"/>
    </source>
</evidence>
<dbReference type="NCBIfam" id="TIGR00277">
    <property type="entry name" value="HDIG"/>
    <property type="match status" value="1"/>
</dbReference>
<dbReference type="InterPro" id="IPR006675">
    <property type="entry name" value="HDIG_dom"/>
</dbReference>
<protein>
    <submittedName>
        <fullName evidence="2">Metal dependent phosphohydrolase</fullName>
    </submittedName>
</protein>
<feature type="domain" description="HD" evidence="1">
    <location>
        <begin position="32"/>
        <end position="149"/>
    </location>
</feature>
<dbReference type="OrthoDB" id="9797344at2"/>
<dbReference type="PROSITE" id="PS51831">
    <property type="entry name" value="HD"/>
    <property type="match status" value="1"/>
</dbReference>
<dbReference type="STRING" id="584708.Apau_0523"/>
<keyword evidence="3" id="KW-1185">Reference proteome</keyword>
<dbReference type="Proteomes" id="UP000005096">
    <property type="component" value="Chromosome"/>
</dbReference>
<dbReference type="eggNOG" id="COG1418">
    <property type="taxonomic scope" value="Bacteria"/>
</dbReference>
<accession>E3D0D8</accession>
<dbReference type="RefSeq" id="WP_006300111.1">
    <property type="nucleotide sequence ID" value="NZ_CM001022.1"/>
</dbReference>
<gene>
    <name evidence="2" type="ORF">Apau_0523</name>
</gene>
<dbReference type="GO" id="GO:0016787">
    <property type="term" value="F:hydrolase activity"/>
    <property type="evidence" value="ECO:0007669"/>
    <property type="project" value="UniProtKB-KW"/>
</dbReference>
<dbReference type="Gene3D" id="1.10.3210.10">
    <property type="entry name" value="Hypothetical protein af1432"/>
    <property type="match status" value="1"/>
</dbReference>